<evidence type="ECO:0000256" key="1">
    <source>
        <dbReference type="SAM" id="SignalP"/>
    </source>
</evidence>
<comment type="caution">
    <text evidence="2">The sequence shown here is derived from an EMBL/GenBank/DDBJ whole genome shotgun (WGS) entry which is preliminary data.</text>
</comment>
<evidence type="ECO:0000313" key="3">
    <source>
        <dbReference type="Proteomes" id="UP000660454"/>
    </source>
</evidence>
<sequence>MWSAAAAVTCAAVGLSGSIAANATTTKAAPAAQAATNPVGDKDKDKFIPYPRLDSANIVTAFTVAAAGVTPTASTTFTGSARRGRVFVNDGTGWADLTPVFGGYLYDITLAASPSTALSVVPGGGALTSLTSSGIPVGRVRVTVRRADGAILFSDCNVSTTSGTSALPLTSSRCSAPTRL</sequence>
<keyword evidence="3" id="KW-1185">Reference proteome</keyword>
<gene>
    <name evidence="2" type="ORF">Msi02_17760</name>
</gene>
<dbReference type="EMBL" id="BOOF01000006">
    <property type="protein sequence ID" value="GIH60959.1"/>
    <property type="molecule type" value="Genomic_DNA"/>
</dbReference>
<reference evidence="2 3" key="1">
    <citation type="submission" date="2021-01" db="EMBL/GenBank/DDBJ databases">
        <title>Whole genome shotgun sequence of Microbispora siamensis NBRC 104113.</title>
        <authorList>
            <person name="Komaki H."/>
            <person name="Tamura T."/>
        </authorList>
    </citation>
    <scope>NUCLEOTIDE SEQUENCE [LARGE SCALE GENOMIC DNA]</scope>
    <source>
        <strain evidence="2 3">NBRC 104113</strain>
    </source>
</reference>
<proteinExistence type="predicted"/>
<accession>A0ABQ4GHW4</accession>
<keyword evidence="1" id="KW-0732">Signal</keyword>
<protein>
    <submittedName>
        <fullName evidence="2">Uncharacterized protein</fullName>
    </submittedName>
</protein>
<feature type="signal peptide" evidence="1">
    <location>
        <begin position="1"/>
        <end position="23"/>
    </location>
</feature>
<evidence type="ECO:0000313" key="2">
    <source>
        <dbReference type="EMBL" id="GIH60959.1"/>
    </source>
</evidence>
<feature type="chain" id="PRO_5045677425" evidence="1">
    <location>
        <begin position="24"/>
        <end position="180"/>
    </location>
</feature>
<name>A0ABQ4GHW4_9ACTN</name>
<dbReference type="Proteomes" id="UP000660454">
    <property type="component" value="Unassembled WGS sequence"/>
</dbReference>
<organism evidence="2 3">
    <name type="scientific">Microbispora siamensis</name>
    <dbReference type="NCBI Taxonomy" id="564413"/>
    <lineage>
        <taxon>Bacteria</taxon>
        <taxon>Bacillati</taxon>
        <taxon>Actinomycetota</taxon>
        <taxon>Actinomycetes</taxon>
        <taxon>Streptosporangiales</taxon>
        <taxon>Streptosporangiaceae</taxon>
        <taxon>Microbispora</taxon>
    </lineage>
</organism>